<dbReference type="FunFam" id="1.10.10.60:FF:000466">
    <property type="entry name" value="Transcription factor TFIIIB subunit"/>
    <property type="match status" value="1"/>
</dbReference>
<dbReference type="GO" id="GO:0001156">
    <property type="term" value="F:TFIIIC-class transcription factor complex binding"/>
    <property type="evidence" value="ECO:0007669"/>
    <property type="project" value="EnsemblFungi"/>
</dbReference>
<dbReference type="InterPro" id="IPR017174">
    <property type="entry name" value="Bdp1_fungi"/>
</dbReference>
<dbReference type="InterPro" id="IPR039467">
    <property type="entry name" value="TFIIIB_B''_Myb"/>
</dbReference>
<organism evidence="4 5">
    <name type="scientific">Eremothecium cymbalariae (strain CBS 270.75 / DBVPG 7215 / KCTC 17166 / NRRL Y-17582)</name>
    <name type="common">Yeast</name>
    <dbReference type="NCBI Taxonomy" id="931890"/>
    <lineage>
        <taxon>Eukaryota</taxon>
        <taxon>Fungi</taxon>
        <taxon>Dikarya</taxon>
        <taxon>Ascomycota</taxon>
        <taxon>Saccharomycotina</taxon>
        <taxon>Saccharomycetes</taxon>
        <taxon>Saccharomycetales</taxon>
        <taxon>Saccharomycetaceae</taxon>
        <taxon>Eremothecium</taxon>
    </lineage>
</organism>
<reference evidence="5" key="1">
    <citation type="journal article" date="2012" name="G3 (Bethesda)">
        <title>Pichia sorbitophila, an interspecies yeast hybrid reveals early steps of genome resolution following polyploidization.</title>
        <authorList>
            <person name="Leh Louis V."/>
            <person name="Despons L."/>
            <person name="Friedrich A."/>
            <person name="Martin T."/>
            <person name="Durrens P."/>
            <person name="Casaregola S."/>
            <person name="Neuveglise C."/>
            <person name="Fairhead C."/>
            <person name="Marck C."/>
            <person name="Cruz J.A."/>
            <person name="Straub M.L."/>
            <person name="Kugler V."/>
            <person name="Sacerdot C."/>
            <person name="Uzunov Z."/>
            <person name="Thierry A."/>
            <person name="Weiss S."/>
            <person name="Bleykasten C."/>
            <person name="De Montigny J."/>
            <person name="Jacques N."/>
            <person name="Jung P."/>
            <person name="Lemaire M."/>
            <person name="Mallet S."/>
            <person name="Morel G."/>
            <person name="Richard G.F."/>
            <person name="Sarkar A."/>
            <person name="Savel G."/>
            <person name="Schacherer J."/>
            <person name="Seret M.L."/>
            <person name="Talla E."/>
            <person name="Samson G."/>
            <person name="Jubin C."/>
            <person name="Poulain J."/>
            <person name="Vacherie B."/>
            <person name="Barbe V."/>
            <person name="Pelletier E."/>
            <person name="Sherman D.J."/>
            <person name="Westhof E."/>
            <person name="Weissenbach J."/>
            <person name="Baret P.V."/>
            <person name="Wincker P."/>
            <person name="Gaillardin C."/>
            <person name="Dujon B."/>
            <person name="Souciet J.L."/>
        </authorList>
    </citation>
    <scope>NUCLEOTIDE SEQUENCE [LARGE SCALE GENOMIC DNA]</scope>
    <source>
        <strain evidence="5">CBS 270.75 / DBVPG 7215 / KCTC 17166 / NRRL Y-17582</strain>
    </source>
</reference>
<dbReference type="HOGENOM" id="CLU_021041_1_0_1"/>
<dbReference type="STRING" id="931890.G8JRP2"/>
<dbReference type="OrthoDB" id="272624at2759"/>
<accession>G8JRP2</accession>
<sequence length="574" mass="65529">MSSVVNKSGTRFTPKIRQRRPVYAAPTTLPSDSTAQVPTPPSTVVGESKKADEDKHRDGDENDVTDSSSKPKSPVDEADPLSNTQLEKDLNSSQTGTQLPEPASVSVSFVQRRRSSRLDSLSYGTSIFKSGFLDSQNNAPTVKLESQRMRRLSTISTGNIKKKRVSSISGSDTSFQAIKKHRMSSRSSISRKSGSAQRISIVSRLSSPEASVLPSANPSLKRESESGYYQRTDDLYQTYKISTLKELPRNIADEDSARYMIDENSFTMADLCKPLLPIGEVSDNFHRAKAASKAKMEARRKRRELRQVARQQLKPLSELSSEEQEKLKLERKKAAEEILNTDVPDEKPNQTIQLKLNQDGDMVVDEESTVVDRHRNASYENSQKERLDSNPFENLYNSSTYGRQNYTDPWTTEELVKFYKALSMWGTDFNLIAQLFPYRTRRQIKAKFVNEEKKHPLIVELALRSKLPTNFEEYCTNVQKNIGTIEEFNNKLEQLQVEHEEHLKEIEVEKQHAREQDLQQQSFKENERLNRDKKIQGGLRHDKLRAYRKSEIFLGTIDDLKKKRAEELEAGAKE</sequence>
<dbReference type="Proteomes" id="UP000006790">
    <property type="component" value="Chromosome 3"/>
</dbReference>
<dbReference type="GO" id="GO:0070898">
    <property type="term" value="P:RNA polymerase III preinitiation complex assembly"/>
    <property type="evidence" value="ECO:0007669"/>
    <property type="project" value="EnsemblFungi"/>
</dbReference>
<dbReference type="PANTHER" id="PTHR22929:SF0">
    <property type="entry name" value="TRANSCRIPTION FACTOR TFIIIB COMPONENT B'' HOMOLOG"/>
    <property type="match status" value="1"/>
</dbReference>
<evidence type="ECO:0000313" key="5">
    <source>
        <dbReference type="Proteomes" id="UP000006790"/>
    </source>
</evidence>
<feature type="compositionally biased region" description="Polar residues" evidence="2">
    <location>
        <begin position="81"/>
        <end position="98"/>
    </location>
</feature>
<feature type="region of interest" description="Disordered" evidence="2">
    <location>
        <begin position="516"/>
        <end position="535"/>
    </location>
</feature>
<feature type="region of interest" description="Disordered" evidence="2">
    <location>
        <begin position="1"/>
        <end position="120"/>
    </location>
</feature>
<dbReference type="KEGG" id="erc:Ecym_3320"/>
<dbReference type="GeneID" id="11471008"/>
<evidence type="ECO:0000256" key="1">
    <source>
        <dbReference type="SAM" id="Coils"/>
    </source>
</evidence>
<feature type="compositionally biased region" description="Polar residues" evidence="2">
    <location>
        <begin position="28"/>
        <end position="37"/>
    </location>
</feature>
<keyword evidence="1" id="KW-0175">Coiled coil</keyword>
<dbReference type="Pfam" id="PF15963">
    <property type="entry name" value="Myb_DNA-bind_7"/>
    <property type="match status" value="1"/>
</dbReference>
<dbReference type="SMART" id="SM00717">
    <property type="entry name" value="SANT"/>
    <property type="match status" value="1"/>
</dbReference>
<dbReference type="EMBL" id="CP002499">
    <property type="protein sequence ID" value="AET38811.1"/>
    <property type="molecule type" value="Genomic_DNA"/>
</dbReference>
<feature type="compositionally biased region" description="Basic and acidic residues" evidence="2">
    <location>
        <begin position="47"/>
        <end position="59"/>
    </location>
</feature>
<dbReference type="CDD" id="cd00167">
    <property type="entry name" value="SANT"/>
    <property type="match status" value="1"/>
</dbReference>
<dbReference type="FunCoup" id="G8JRP2">
    <property type="interactions" value="124"/>
</dbReference>
<dbReference type="InterPro" id="IPR009057">
    <property type="entry name" value="Homeodomain-like_sf"/>
</dbReference>
<dbReference type="Gene3D" id="1.20.58.1880">
    <property type="match status" value="1"/>
</dbReference>
<dbReference type="InterPro" id="IPR001005">
    <property type="entry name" value="SANT/Myb"/>
</dbReference>
<keyword evidence="5" id="KW-1185">Reference proteome</keyword>
<dbReference type="GO" id="GO:0000126">
    <property type="term" value="C:transcription factor TFIIIB complex"/>
    <property type="evidence" value="ECO:0007669"/>
    <property type="project" value="EnsemblFungi"/>
</dbReference>
<evidence type="ECO:0000313" key="4">
    <source>
        <dbReference type="EMBL" id="AET38811.1"/>
    </source>
</evidence>
<dbReference type="OMA" id="HPVMIEL"/>
<dbReference type="GO" id="GO:0000995">
    <property type="term" value="F:RNA polymerase III general transcription initiation factor activity"/>
    <property type="evidence" value="ECO:0007669"/>
    <property type="project" value="InterPro"/>
</dbReference>
<dbReference type="PIRSF" id="PIRSF037327">
    <property type="entry name" value="TFIIIB_Bdp1_fun"/>
    <property type="match status" value="1"/>
</dbReference>
<dbReference type="AlphaFoldDB" id="G8JRP2"/>
<feature type="compositionally biased region" description="Polar residues" evidence="2">
    <location>
        <begin position="1"/>
        <end position="11"/>
    </location>
</feature>
<feature type="compositionally biased region" description="Basic and acidic residues" evidence="2">
    <location>
        <begin position="524"/>
        <end position="535"/>
    </location>
</feature>
<protein>
    <recommendedName>
        <fullName evidence="3">SANT domain-containing protein</fullName>
    </recommendedName>
</protein>
<dbReference type="InParanoid" id="G8JRP2"/>
<name>G8JRP2_ERECY</name>
<feature type="domain" description="SANT" evidence="3">
    <location>
        <begin position="405"/>
        <end position="456"/>
    </location>
</feature>
<dbReference type="GO" id="GO:0006359">
    <property type="term" value="P:regulation of transcription by RNA polymerase III"/>
    <property type="evidence" value="ECO:0007669"/>
    <property type="project" value="EnsemblFungi"/>
</dbReference>
<dbReference type="PROSITE" id="PS51293">
    <property type="entry name" value="SANT"/>
    <property type="match status" value="1"/>
</dbReference>
<feature type="coiled-coil region" evidence="1">
    <location>
        <begin position="478"/>
        <end position="516"/>
    </location>
</feature>
<evidence type="ECO:0000256" key="2">
    <source>
        <dbReference type="SAM" id="MobiDB-lite"/>
    </source>
</evidence>
<evidence type="ECO:0000259" key="3">
    <source>
        <dbReference type="PROSITE" id="PS51293"/>
    </source>
</evidence>
<gene>
    <name evidence="4" type="ordered locus">Ecym_3320</name>
</gene>
<dbReference type="PANTHER" id="PTHR22929">
    <property type="entry name" value="RNA POLYMERASE III TRANSCRIPTION INITIATION FACTOR B"/>
    <property type="match status" value="1"/>
</dbReference>
<dbReference type="RefSeq" id="XP_003645628.1">
    <property type="nucleotide sequence ID" value="XM_003645580.1"/>
</dbReference>
<dbReference type="InterPro" id="IPR017884">
    <property type="entry name" value="SANT_dom"/>
</dbReference>
<dbReference type="eggNOG" id="KOG2009">
    <property type="taxonomic scope" value="Eukaryota"/>
</dbReference>
<proteinExistence type="predicted"/>
<feature type="coiled-coil region" evidence="1">
    <location>
        <begin position="288"/>
        <end position="339"/>
    </location>
</feature>
<dbReference type="SUPFAM" id="SSF46689">
    <property type="entry name" value="Homeodomain-like"/>
    <property type="match status" value="1"/>
</dbReference>
<dbReference type="GO" id="GO:0001112">
    <property type="term" value="P:DNA-templated transcription open complex formation"/>
    <property type="evidence" value="ECO:0007669"/>
    <property type="project" value="EnsemblFungi"/>
</dbReference>